<dbReference type="Gene3D" id="1.20.120.680">
    <property type="entry name" value="Formiminotetrahydrofolate cyclodeaminase monomer, up-and-down helical bundle"/>
    <property type="match status" value="1"/>
</dbReference>
<protein>
    <submittedName>
        <fullName evidence="3">Cyclodeaminase/cyclohydrolase family protein</fullName>
    </submittedName>
</protein>
<dbReference type="Proteomes" id="UP000716004">
    <property type="component" value="Unassembled WGS sequence"/>
</dbReference>
<gene>
    <name evidence="2" type="ORF">J9259_02400</name>
    <name evidence="3" type="ORF">KIY12_05965</name>
</gene>
<evidence type="ECO:0000313" key="2">
    <source>
        <dbReference type="EMBL" id="MBX8631361.1"/>
    </source>
</evidence>
<dbReference type="Proteomes" id="UP000750197">
    <property type="component" value="Unassembled WGS sequence"/>
</dbReference>
<dbReference type="EMBL" id="JAHEAC010000048">
    <property type="protein sequence ID" value="MBX8644251.1"/>
    <property type="molecule type" value="Genomic_DNA"/>
</dbReference>
<dbReference type="Pfam" id="PF04961">
    <property type="entry name" value="FTCD_C"/>
    <property type="match status" value="1"/>
</dbReference>
<evidence type="ECO:0000313" key="3">
    <source>
        <dbReference type="EMBL" id="MBX8644251.1"/>
    </source>
</evidence>
<evidence type="ECO:0000259" key="1">
    <source>
        <dbReference type="Pfam" id="PF04961"/>
    </source>
</evidence>
<proteinExistence type="predicted"/>
<accession>A0A8J7YS66</accession>
<name>A0A8J7YS66_9ARCH</name>
<organism evidence="3 4">
    <name type="scientific">Candidatus Sysuiplasma superficiale</name>
    <dbReference type="NCBI Taxonomy" id="2823368"/>
    <lineage>
        <taxon>Archaea</taxon>
        <taxon>Methanobacteriati</taxon>
        <taxon>Thermoplasmatota</taxon>
        <taxon>Thermoplasmata</taxon>
        <taxon>Candidatus Sysuiplasmatales</taxon>
        <taxon>Candidatus Sysuiplasmataceae</taxon>
        <taxon>Candidatus Sysuiplasma</taxon>
    </lineage>
</organism>
<dbReference type="EMBL" id="JAGVSJ010000003">
    <property type="protein sequence ID" value="MBX8631361.1"/>
    <property type="molecule type" value="Genomic_DNA"/>
</dbReference>
<feature type="domain" description="Cyclodeaminase/cyclohydrolase" evidence="1">
    <location>
        <begin position="7"/>
        <end position="187"/>
    </location>
</feature>
<dbReference type="AlphaFoldDB" id="A0A8J7YS66"/>
<evidence type="ECO:0000313" key="4">
    <source>
        <dbReference type="Proteomes" id="UP000750197"/>
    </source>
</evidence>
<dbReference type="InterPro" id="IPR036178">
    <property type="entry name" value="Formintransfe-cycloase-like_sf"/>
</dbReference>
<comment type="caution">
    <text evidence="3">The sequence shown here is derived from an EMBL/GenBank/DDBJ whole genome shotgun (WGS) entry which is preliminary data.</text>
</comment>
<dbReference type="SUPFAM" id="SSF101262">
    <property type="entry name" value="Methenyltetrahydrofolate cyclohydrolase-like"/>
    <property type="match status" value="1"/>
</dbReference>
<sequence length="198" mass="21929">MTYAEKSVGEFIRELSSASPTPGGGSASAVVGSAAAALIIMDCNLTIGKESYKHVKKNILEIRGRCMKVRNLLLRLADRDARSFEAVMRALSMPRESELQKLKRYEKIQSALKKACEVPLEVMYLCSELQGMANYMADNGNRNSRSDAMVGCILAEAALKGAYENLEVNLESIKDSKFVDEVNRKVAELMRSLPQFVR</sequence>
<dbReference type="GO" id="GO:0003824">
    <property type="term" value="F:catalytic activity"/>
    <property type="evidence" value="ECO:0007669"/>
    <property type="project" value="InterPro"/>
</dbReference>
<reference evidence="3" key="1">
    <citation type="submission" date="2021-05" db="EMBL/GenBank/DDBJ databases">
        <title>Genomic insights into ecological role and evolution of a novel Thermoplasmata order Candidatus Sysuiplasmatales.</title>
        <authorList>
            <person name="Yuan Y."/>
        </authorList>
    </citation>
    <scope>NUCLEOTIDE SEQUENCE</scope>
    <source>
        <strain evidence="3">TUT19-bin139</strain>
        <strain evidence="2">YP2-bin.285</strain>
    </source>
</reference>
<dbReference type="InterPro" id="IPR007044">
    <property type="entry name" value="Cyclodeamin/CycHdrlase"/>
</dbReference>